<evidence type="ECO:0000256" key="1">
    <source>
        <dbReference type="ARBA" id="ARBA00004147"/>
    </source>
</evidence>
<evidence type="ECO:0000256" key="3">
    <source>
        <dbReference type="ARBA" id="ARBA00010301"/>
    </source>
</evidence>
<keyword evidence="12" id="KW-1164">Virus endocytosis by host</keyword>
<keyword evidence="8" id="KW-0945">Host-virus interaction</keyword>
<evidence type="ECO:0000256" key="9">
    <source>
        <dbReference type="ARBA" id="ARBA00022595"/>
    </source>
</evidence>
<comment type="subunit">
    <text evidence="15">Homomultimer. Assembles in the nucleus, presumably in an immature form, then migrates to the cytoplasm once assembled as mature virion. Interacts with Rep; this interaction relocates Rep into the nucleus.</text>
</comment>
<keyword evidence="4" id="KW-1140">T=1 icosahedral capsid protein</keyword>
<evidence type="ECO:0000256" key="4">
    <source>
        <dbReference type="ARBA" id="ARBA00022431"/>
    </source>
</evidence>
<evidence type="ECO:0000256" key="6">
    <source>
        <dbReference type="ARBA" id="ARBA00022561"/>
    </source>
</evidence>
<dbReference type="GO" id="GO:0043657">
    <property type="term" value="C:host cell"/>
    <property type="evidence" value="ECO:0007669"/>
    <property type="project" value="GOC"/>
</dbReference>
<evidence type="ECO:0000256" key="12">
    <source>
        <dbReference type="ARBA" id="ARBA00022890"/>
    </source>
</evidence>
<dbReference type="InterPro" id="IPR003383">
    <property type="entry name" value="Circovirus_capsid"/>
</dbReference>
<evidence type="ECO:0000256" key="15">
    <source>
        <dbReference type="ARBA" id="ARBA00046863"/>
    </source>
</evidence>
<evidence type="ECO:0000313" key="16">
    <source>
        <dbReference type="EMBL" id="ALK04314.1"/>
    </source>
</evidence>
<dbReference type="GO" id="GO:0075732">
    <property type="term" value="P:viral penetration into host nucleus"/>
    <property type="evidence" value="ECO:0007669"/>
    <property type="project" value="UniProtKB-KW"/>
</dbReference>
<evidence type="ECO:0000256" key="7">
    <source>
        <dbReference type="ARBA" id="ARBA00022562"/>
    </source>
</evidence>
<dbReference type="GO" id="GO:0042025">
    <property type="term" value="C:host cell nucleus"/>
    <property type="evidence" value="ECO:0007669"/>
    <property type="project" value="UniProtKB-SubCell"/>
</dbReference>
<evidence type="ECO:0000256" key="2">
    <source>
        <dbReference type="ARBA" id="ARBA00004328"/>
    </source>
</evidence>
<dbReference type="InterPro" id="IPR038652">
    <property type="entry name" value="Circovirus_capsid_sf"/>
</dbReference>
<keyword evidence="10" id="KW-1161">Viral attachment to host cell</keyword>
<dbReference type="GO" id="GO:0019062">
    <property type="term" value="P:virion attachment to host cell"/>
    <property type="evidence" value="ECO:0007669"/>
    <property type="project" value="UniProtKB-KW"/>
</dbReference>
<keyword evidence="9" id="KW-1162">Viral penetration into host cytoplasm</keyword>
<evidence type="ECO:0000256" key="11">
    <source>
        <dbReference type="ARBA" id="ARBA00022844"/>
    </source>
</evidence>
<dbReference type="GO" id="GO:0039615">
    <property type="term" value="C:T=1 icosahedral viral capsid"/>
    <property type="evidence" value="ECO:0007669"/>
    <property type="project" value="UniProtKB-KW"/>
</dbReference>
<accession>A0A0P0I1N7</accession>
<dbReference type="EMBL" id="KT795288">
    <property type="protein sequence ID" value="ALK04314.1"/>
    <property type="molecule type" value="Genomic_DNA"/>
</dbReference>
<dbReference type="GO" id="GO:0019069">
    <property type="term" value="P:viral capsid assembly"/>
    <property type="evidence" value="ECO:0007669"/>
    <property type="project" value="InterPro"/>
</dbReference>
<comment type="similarity">
    <text evidence="3">Belongs to the circoviridae capsid protein family.</text>
</comment>
<evidence type="ECO:0000313" key="17">
    <source>
        <dbReference type="Proteomes" id="UP000155575"/>
    </source>
</evidence>
<dbReference type="Gene3D" id="2.60.120.950">
    <property type="entry name" value="Circovirus capsid protein"/>
    <property type="match status" value="1"/>
</dbReference>
<sequence>MTYPRRRYRRRRHRPRSHLGQILRRRPWLVHPRHRYRWRRKNGIFNARLSRSFVYTVVTSTVTPPSWAVDMMRFNIGDFLPPGGGTNPLSVPFEYYRIRKVKVEFFARSPITQGERGVGSSAVILDDNFVNKTNNLSYDPYVNYSSRHTITQPFSYHSRYFTPKPVLDRTIDYFQPNNKRNQLWLRLQTSANVDHTGLGTAFQHSTTAQAYNVRVTLYVQFREFNMKDPPLPSPLPYM</sequence>
<evidence type="ECO:0000256" key="13">
    <source>
        <dbReference type="ARBA" id="ARBA00023125"/>
    </source>
</evidence>
<dbReference type="Pfam" id="PF02443">
    <property type="entry name" value="Circo_capsid"/>
    <property type="match status" value="1"/>
</dbReference>
<organism evidence="16 17">
    <name type="scientific">Porcine circovirus 2</name>
    <name type="common">PCV2</name>
    <dbReference type="NCBI Taxonomy" id="85708"/>
    <lineage>
        <taxon>Viruses</taxon>
        <taxon>Monodnaviria</taxon>
        <taxon>Shotokuvirae</taxon>
        <taxon>Cressdnaviricota</taxon>
        <taxon>Arfiviricetes</taxon>
        <taxon>Cirlivirales</taxon>
        <taxon>Circoviridae</taxon>
        <taxon>Circovirus</taxon>
        <taxon>Circovirus porcine2</taxon>
    </lineage>
</organism>
<proteinExistence type="inferred from homology"/>
<keyword evidence="11" id="KW-0946">Virion</keyword>
<comment type="subcellular location">
    <subcellularLocation>
        <location evidence="1">Host nucleus</location>
    </subcellularLocation>
    <subcellularLocation>
        <location evidence="2">Virion</location>
    </subcellularLocation>
</comment>
<keyword evidence="14" id="KW-1160">Virus entry into host cell</keyword>
<reference evidence="16 17" key="1">
    <citation type="journal article" date="2015" name="Genome Announc.">
        <title>Whole-Genome Sequences of Novel Porcine Circovirus Type 2 Viruses Detected in Swine from Mexico and the United States.</title>
        <authorList>
            <person name="Harmon K.M."/>
            <person name="Gauger P.C."/>
            <person name="Zhang J."/>
            <person name="Pineyro P.E."/>
            <person name="Dunn D.D."/>
            <person name="Chriswell A.J."/>
        </authorList>
    </citation>
    <scope>NUCLEOTIDE SEQUENCE [LARGE SCALE GENOMIC DNA]</scope>
    <source>
        <strain evidence="16">USA/34701/2015</strain>
    </source>
</reference>
<evidence type="ECO:0000256" key="8">
    <source>
        <dbReference type="ARBA" id="ARBA00022581"/>
    </source>
</evidence>
<evidence type="ECO:0000256" key="5">
    <source>
        <dbReference type="ARBA" id="ARBA00022524"/>
    </source>
</evidence>
<keyword evidence="7" id="KW-1048">Host nucleus</keyword>
<evidence type="ECO:0000256" key="10">
    <source>
        <dbReference type="ARBA" id="ARBA00022804"/>
    </source>
</evidence>
<dbReference type="GO" id="GO:0075509">
    <property type="term" value="P:endocytosis involved in viral entry into host cell"/>
    <property type="evidence" value="ECO:0007669"/>
    <property type="project" value="UniProtKB-KW"/>
</dbReference>
<organismHost>
    <name type="scientific">Sus scrofa</name>
    <name type="common">Pig</name>
    <dbReference type="NCBI Taxonomy" id="9823"/>
</organismHost>
<keyword evidence="6" id="KW-0167">Capsid protein</keyword>
<dbReference type="Proteomes" id="UP000155575">
    <property type="component" value="Segment"/>
</dbReference>
<keyword evidence="13" id="KW-0238">DNA-binding</keyword>
<dbReference type="GO" id="GO:0003677">
    <property type="term" value="F:DNA binding"/>
    <property type="evidence" value="ECO:0007669"/>
    <property type="project" value="UniProtKB-KW"/>
</dbReference>
<protein>
    <submittedName>
        <fullName evidence="16">Capsid</fullName>
    </submittedName>
</protein>
<keyword evidence="5" id="KW-1163">Viral penetration into host nucleus</keyword>
<name>A0A0P0I1N7_PCV2</name>
<evidence type="ECO:0000256" key="14">
    <source>
        <dbReference type="ARBA" id="ARBA00023296"/>
    </source>
</evidence>